<dbReference type="Gene3D" id="3.30.70.1020">
    <property type="entry name" value="Trehalose-6-phosphate phosphatase related protein, domain 2"/>
    <property type="match status" value="1"/>
</dbReference>
<evidence type="ECO:0000256" key="5">
    <source>
        <dbReference type="ARBA" id="ARBA00024179"/>
    </source>
</evidence>
<evidence type="ECO:0000256" key="2">
    <source>
        <dbReference type="ARBA" id="ARBA00005199"/>
    </source>
</evidence>
<dbReference type="EC" id="3.1.3.12" evidence="6"/>
<dbReference type="NCBIfam" id="TIGR00685">
    <property type="entry name" value="T6PP"/>
    <property type="match status" value="1"/>
</dbReference>
<dbReference type="EMBL" id="FOAZ01000001">
    <property type="protein sequence ID" value="SEK19966.1"/>
    <property type="molecule type" value="Genomic_DNA"/>
</dbReference>
<dbReference type="PANTHER" id="PTHR43768:SF3">
    <property type="entry name" value="TREHALOSE 6-PHOSPHATE PHOSPHATASE"/>
    <property type="match status" value="1"/>
</dbReference>
<keyword evidence="6" id="KW-0479">Metal-binding</keyword>
<dbReference type="InterPro" id="IPR003337">
    <property type="entry name" value="Trehalose_PPase"/>
</dbReference>
<dbReference type="InterPro" id="IPR023214">
    <property type="entry name" value="HAD_sf"/>
</dbReference>
<dbReference type="AlphaFoldDB" id="A0A1H7F1D9"/>
<comment type="catalytic activity">
    <reaction evidence="1 6">
        <text>alpha,alpha-trehalose 6-phosphate + H2O = alpha,alpha-trehalose + phosphate</text>
        <dbReference type="Rhea" id="RHEA:23420"/>
        <dbReference type="ChEBI" id="CHEBI:15377"/>
        <dbReference type="ChEBI" id="CHEBI:16551"/>
        <dbReference type="ChEBI" id="CHEBI:43474"/>
        <dbReference type="ChEBI" id="CHEBI:58429"/>
        <dbReference type="EC" id="3.1.3.12"/>
    </reaction>
</comment>
<name>A0A1H7F1D9_STRJI</name>
<dbReference type="Gene3D" id="3.40.50.1000">
    <property type="entry name" value="HAD superfamily/HAD-like"/>
    <property type="match status" value="1"/>
</dbReference>
<evidence type="ECO:0000313" key="8">
    <source>
        <dbReference type="Proteomes" id="UP000183015"/>
    </source>
</evidence>
<dbReference type="GO" id="GO:0005992">
    <property type="term" value="P:trehalose biosynthetic process"/>
    <property type="evidence" value="ECO:0007669"/>
    <property type="project" value="UniProtKB-UniPathway"/>
</dbReference>
<dbReference type="GO" id="GO:0004805">
    <property type="term" value="F:trehalose-phosphatase activity"/>
    <property type="evidence" value="ECO:0007669"/>
    <property type="project" value="UniProtKB-EC"/>
</dbReference>
<keyword evidence="8" id="KW-1185">Reference proteome</keyword>
<protein>
    <recommendedName>
        <fullName evidence="6">Trehalose 6-phosphate phosphatase</fullName>
        <ecNumber evidence="6">3.1.3.12</ecNumber>
    </recommendedName>
</protein>
<dbReference type="SUPFAM" id="SSF56784">
    <property type="entry name" value="HAD-like"/>
    <property type="match status" value="1"/>
</dbReference>
<dbReference type="OrthoDB" id="9816160at2"/>
<proteinExistence type="inferred from homology"/>
<dbReference type="NCBIfam" id="TIGR01484">
    <property type="entry name" value="HAD-SF-IIB"/>
    <property type="match status" value="1"/>
</dbReference>
<dbReference type="eggNOG" id="COG1877">
    <property type="taxonomic scope" value="Bacteria"/>
</dbReference>
<dbReference type="InterPro" id="IPR006379">
    <property type="entry name" value="HAD-SF_hydro_IIB"/>
</dbReference>
<evidence type="ECO:0000256" key="4">
    <source>
        <dbReference type="ARBA" id="ARBA00022801"/>
    </source>
</evidence>
<dbReference type="STRING" id="235985.SAMN05414137_10140"/>
<dbReference type="Proteomes" id="UP000183015">
    <property type="component" value="Unassembled WGS sequence"/>
</dbReference>
<sequence>MGIEGLAEGLPGGLPEGLPHVLPTSRTEEGAAGLAALRAEPERAVVALDFDGTLAPIVADPDAARAHPAILPALQRLAPRLGAVVVVTGRPAGLAAEYGGFVGAPGLEHLTILGHYGAERWDATTGEVHAPEAHPGVTALRAELPRALERAGAAPGTWIEDKGRALAVHTRRAEDPDGALAALDAPLRALAARHGLAVEPGRMVLELRPPGVDKGAALTAFLEERKAGAVLYVGDDLGDVAAYDAVEDLRALGRPGVLGYSAPTTGEPPLAALAERADLVVAGPPGVAALLAVLSDALASRP</sequence>
<evidence type="ECO:0000313" key="7">
    <source>
        <dbReference type="EMBL" id="SEK19966.1"/>
    </source>
</evidence>
<dbReference type="InterPro" id="IPR036412">
    <property type="entry name" value="HAD-like_sf"/>
</dbReference>
<dbReference type="InterPro" id="IPR044651">
    <property type="entry name" value="OTSB-like"/>
</dbReference>
<organism evidence="7 8">
    <name type="scientific">Streptacidiphilus jiangxiensis</name>
    <dbReference type="NCBI Taxonomy" id="235985"/>
    <lineage>
        <taxon>Bacteria</taxon>
        <taxon>Bacillati</taxon>
        <taxon>Actinomycetota</taxon>
        <taxon>Actinomycetes</taxon>
        <taxon>Kitasatosporales</taxon>
        <taxon>Streptomycetaceae</taxon>
        <taxon>Streptacidiphilus</taxon>
    </lineage>
</organism>
<keyword evidence="6" id="KW-0460">Magnesium</keyword>
<comment type="function">
    <text evidence="5 6">Removes the phosphate from trehalose 6-phosphate to produce free trehalose.</text>
</comment>
<dbReference type="GO" id="GO:0046872">
    <property type="term" value="F:metal ion binding"/>
    <property type="evidence" value="ECO:0007669"/>
    <property type="project" value="UniProtKB-KW"/>
</dbReference>
<reference evidence="8" key="1">
    <citation type="submission" date="2016-10" db="EMBL/GenBank/DDBJ databases">
        <authorList>
            <person name="Varghese N."/>
        </authorList>
    </citation>
    <scope>NUCLEOTIDE SEQUENCE [LARGE SCALE GENOMIC DNA]</scope>
    <source>
        <strain evidence="8">DSM 45096 / BCRC 16803 / CGMCC 4.1857 / CIP 109030 / JCM 12277 / KCTC 19219 / NBRC 100920 / 33214</strain>
    </source>
</reference>
<evidence type="ECO:0000256" key="1">
    <source>
        <dbReference type="ARBA" id="ARBA00000500"/>
    </source>
</evidence>
<comment type="similarity">
    <text evidence="3 6">Belongs to the trehalose phosphatase family.</text>
</comment>
<dbReference type="PANTHER" id="PTHR43768">
    <property type="entry name" value="TREHALOSE 6-PHOSPHATE PHOSPHATASE"/>
    <property type="match status" value="1"/>
</dbReference>
<dbReference type="Pfam" id="PF02358">
    <property type="entry name" value="Trehalose_PPase"/>
    <property type="match status" value="1"/>
</dbReference>
<evidence type="ECO:0000256" key="6">
    <source>
        <dbReference type="RuleBase" id="RU361117"/>
    </source>
</evidence>
<gene>
    <name evidence="7" type="ORF">SAMN05414137_10140</name>
</gene>
<comment type="cofactor">
    <cofactor evidence="6">
        <name>Mg(2+)</name>
        <dbReference type="ChEBI" id="CHEBI:18420"/>
    </cofactor>
</comment>
<keyword evidence="4 6" id="KW-0378">Hydrolase</keyword>
<dbReference type="RefSeq" id="WP_082015327.1">
    <property type="nucleotide sequence ID" value="NZ_BBPN01000029.1"/>
</dbReference>
<dbReference type="UniPathway" id="UPA00299"/>
<evidence type="ECO:0000256" key="3">
    <source>
        <dbReference type="ARBA" id="ARBA00008770"/>
    </source>
</evidence>
<comment type="pathway">
    <text evidence="2 6">Glycan biosynthesis; trehalose biosynthesis.</text>
</comment>
<accession>A0A1H7F1D9</accession>